<dbReference type="AlphaFoldDB" id="A0A348AJB6"/>
<dbReference type="OrthoDB" id="9768858at2"/>
<comment type="similarity">
    <text evidence="1 2">Belongs to the TelA family.</text>
</comment>
<dbReference type="PANTHER" id="PTHR38432:SF1">
    <property type="entry name" value="TELA-LIKE PROTEIN SAOUHSC_01408"/>
    <property type="match status" value="1"/>
</dbReference>
<keyword evidence="3" id="KW-0175">Coiled coil</keyword>
<reference evidence="4 5" key="1">
    <citation type="journal article" date="2018" name="Int. J. Syst. Evol. Microbiol.">
        <title>Methylomusa anaerophila gen. nov., sp. nov., an anaerobic methanol-utilizing bacterium isolated from a microbial fuel cell.</title>
        <authorList>
            <person name="Amano N."/>
            <person name="Yamamuro A."/>
            <person name="Miyahara M."/>
            <person name="Kouzuma A."/>
            <person name="Abe T."/>
            <person name="Watanabe K."/>
        </authorList>
    </citation>
    <scope>NUCLEOTIDE SEQUENCE [LARGE SCALE GENOMIC DNA]</scope>
    <source>
        <strain evidence="4 5">MMFC1</strain>
    </source>
</reference>
<evidence type="ECO:0000313" key="4">
    <source>
        <dbReference type="EMBL" id="BBB91164.1"/>
    </source>
</evidence>
<dbReference type="PANTHER" id="PTHR38432">
    <property type="entry name" value="TELA-LIKE PROTEIN SAOUHSC_01408"/>
    <property type="match status" value="1"/>
</dbReference>
<evidence type="ECO:0000256" key="2">
    <source>
        <dbReference type="PIRNR" id="PIRNR026508"/>
    </source>
</evidence>
<proteinExistence type="inferred from homology"/>
<dbReference type="KEGG" id="mana:MAMMFC1_01835"/>
<evidence type="ECO:0000256" key="3">
    <source>
        <dbReference type="SAM" id="Coils"/>
    </source>
</evidence>
<feature type="coiled-coil region" evidence="3">
    <location>
        <begin position="105"/>
        <end position="136"/>
    </location>
</feature>
<dbReference type="PIRSF" id="PIRSF026508">
    <property type="entry name" value="TelA"/>
    <property type="match status" value="1"/>
</dbReference>
<gene>
    <name evidence="4" type="ORF">MAMMFC1_01835</name>
</gene>
<organism evidence="4 5">
    <name type="scientific">Methylomusa anaerophila</name>
    <dbReference type="NCBI Taxonomy" id="1930071"/>
    <lineage>
        <taxon>Bacteria</taxon>
        <taxon>Bacillati</taxon>
        <taxon>Bacillota</taxon>
        <taxon>Negativicutes</taxon>
        <taxon>Selenomonadales</taxon>
        <taxon>Sporomusaceae</taxon>
        <taxon>Methylomusa</taxon>
    </lineage>
</organism>
<evidence type="ECO:0000256" key="1">
    <source>
        <dbReference type="ARBA" id="ARBA00005541"/>
    </source>
</evidence>
<accession>A0A348AJB6</accession>
<dbReference type="Proteomes" id="UP000276437">
    <property type="component" value="Chromosome"/>
</dbReference>
<keyword evidence="5" id="KW-1185">Reference proteome</keyword>
<protein>
    <submittedName>
        <fullName evidence="4">TelA-like protein</fullName>
    </submittedName>
</protein>
<evidence type="ECO:0000313" key="5">
    <source>
        <dbReference type="Proteomes" id="UP000276437"/>
    </source>
</evidence>
<name>A0A348AJB6_9FIRM</name>
<dbReference type="Pfam" id="PF05816">
    <property type="entry name" value="TelA"/>
    <property type="match status" value="1"/>
</dbReference>
<dbReference type="RefSeq" id="WP_126308222.1">
    <property type="nucleotide sequence ID" value="NZ_AP018449.1"/>
</dbReference>
<dbReference type="EMBL" id="AP018449">
    <property type="protein sequence ID" value="BBB91164.1"/>
    <property type="molecule type" value="Genomic_DNA"/>
</dbReference>
<sequence length="355" mass="40052">MEELSVTPELTKDLTAEQLKRVNDIVKAIDIADSQAIINYGVSAQTKIAHTADNMIQHVRNKDAGEVGDILHQLVARVKEMNSDLAVKPGFWESLPIIGPMVSTAKKIMAKYEKVEVEIEKIVDRLEAAKQSLTRDIIMLDKMYEANEEYFTELDQFIIAGEIKLRALKDKTIPEAQAEAALKNDMMFAQKVNDLIQLAERFEKRLYDLKTSRTLSIQTAPQLRIIQSNDKVLLEKIQTSILNTIPIWKQQVVLAIAMVNQTKALQLQNEVDNATNEMLRKNSELLKNTTIETAKAAQRGIIDIDTLKTVNTNLINTIEEVISIYAQGRQQRQQAATELIKIESDLKTVLTTNRG</sequence>
<dbReference type="InterPro" id="IPR008863">
    <property type="entry name" value="Toxic_anion-R_TelA"/>
</dbReference>